<dbReference type="Proteomes" id="UP000721844">
    <property type="component" value="Unassembled WGS sequence"/>
</dbReference>
<dbReference type="SUPFAM" id="SSF51735">
    <property type="entry name" value="NAD(P)-binding Rossmann-fold domains"/>
    <property type="match status" value="1"/>
</dbReference>
<evidence type="ECO:0000259" key="3">
    <source>
        <dbReference type="Pfam" id="PF08125"/>
    </source>
</evidence>
<reference evidence="4 5" key="1">
    <citation type="journal article" date="2021" name="Microorganisms">
        <title>Acidisoma silvae sp. nov. and Acidisomacellulosilytica sp. nov., Two Acidophilic Bacteria Isolated from Decaying Wood, Hydrolyzing Cellulose and Producing Poly-3-hydroxybutyrate.</title>
        <authorList>
            <person name="Mieszkin S."/>
            <person name="Pouder E."/>
            <person name="Uroz S."/>
            <person name="Simon-Colin C."/>
            <person name="Alain K."/>
        </authorList>
    </citation>
    <scope>NUCLEOTIDE SEQUENCE [LARGE SCALE GENOMIC DNA]</scope>
    <source>
        <strain evidence="4 5">HW T5.17</strain>
    </source>
</reference>
<feature type="domain" description="Mannitol dehydrogenase N-terminal" evidence="2">
    <location>
        <begin position="31"/>
        <end position="277"/>
    </location>
</feature>
<name>A0A964E4B6_9PROT</name>
<dbReference type="InterPro" id="IPR008927">
    <property type="entry name" value="6-PGluconate_DH-like_C_sf"/>
</dbReference>
<dbReference type="Pfam" id="PF01232">
    <property type="entry name" value="Mannitol_dh"/>
    <property type="match status" value="1"/>
</dbReference>
<dbReference type="SUPFAM" id="SSF48179">
    <property type="entry name" value="6-phosphogluconate dehydrogenase C-terminal domain-like"/>
    <property type="match status" value="1"/>
</dbReference>
<keyword evidence="5" id="KW-1185">Reference proteome</keyword>
<dbReference type="PANTHER" id="PTHR43362">
    <property type="entry name" value="MANNITOL DEHYDROGENASE DSF1-RELATED"/>
    <property type="match status" value="1"/>
</dbReference>
<dbReference type="PANTHER" id="PTHR43362:SF1">
    <property type="entry name" value="MANNITOL DEHYDROGENASE 2-RELATED"/>
    <property type="match status" value="1"/>
</dbReference>
<dbReference type="EMBL" id="JAESVA010000004">
    <property type="protein sequence ID" value="MCB8881309.1"/>
    <property type="molecule type" value="Genomic_DNA"/>
</dbReference>
<sequence length="488" mass="53639">MSIPRLSESVLPRLPPGIAVPAYDRAQVAPGIVHLGVGAFHRAHQALFIDDVLGRGETDWGIIAASLRSADTRDAIGPQDNLYTYCERNGESESLRIVGSILETLVAPEDPERLIRWLSDPRIRIVTLTVTEKGYLANLAERRLLHDHPDIRWDLAQPEAPRTIYGFLLAAIRRRRADGAMPLTLLSCDNLPANGRVLRALLLEFAERADPSLVAHIAQDIACPCAMVDRIVPATSDADRATVAARLGATDAWPVVAEPYFRWVIEDRFPHGRPKLEFSGVEFVANVEPYEHMKLRMLNGAHTAIAAIGQIAGLETVADVYGDPRARRFIDRYWREVAPTLSPETDGPGYTRGLQDRFANPALRHRTVQIASDASQKVPQRLLAPLAERMRDGQAHGAVLMALALWIRSCAARSEGGLPTVIHDPAFNAWHSPDQATLSPEAIIDAFLGFDLVFGPEWRAKPGFAAALTEAYRRISTAGALAALDQFD</sequence>
<dbReference type="InterPro" id="IPR013118">
    <property type="entry name" value="Mannitol_DH_C"/>
</dbReference>
<dbReference type="PRINTS" id="PR00084">
    <property type="entry name" value="MTLDHDRGNASE"/>
</dbReference>
<dbReference type="InterPro" id="IPR050988">
    <property type="entry name" value="Mannitol_DH/Oxidoreductase"/>
</dbReference>
<dbReference type="Gene3D" id="3.40.50.720">
    <property type="entry name" value="NAD(P)-binding Rossmann-like Domain"/>
    <property type="match status" value="1"/>
</dbReference>
<gene>
    <name evidence="4" type="ORF">ACELLULO517_13760</name>
</gene>
<dbReference type="AlphaFoldDB" id="A0A964E4B6"/>
<dbReference type="InterPro" id="IPR013328">
    <property type="entry name" value="6PGD_dom2"/>
</dbReference>
<dbReference type="RefSeq" id="WP_227307980.1">
    <property type="nucleotide sequence ID" value="NZ_JAESVA010000004.1"/>
</dbReference>
<dbReference type="InterPro" id="IPR036291">
    <property type="entry name" value="NAD(P)-bd_dom_sf"/>
</dbReference>
<keyword evidence="1" id="KW-0560">Oxidoreductase</keyword>
<organism evidence="4 5">
    <name type="scientific">Acidisoma cellulosilyticum</name>
    <dbReference type="NCBI Taxonomy" id="2802395"/>
    <lineage>
        <taxon>Bacteria</taxon>
        <taxon>Pseudomonadati</taxon>
        <taxon>Pseudomonadota</taxon>
        <taxon>Alphaproteobacteria</taxon>
        <taxon>Acetobacterales</taxon>
        <taxon>Acidocellaceae</taxon>
        <taxon>Acidisoma</taxon>
    </lineage>
</organism>
<accession>A0A964E4B6</accession>
<proteinExistence type="predicted"/>
<dbReference type="Pfam" id="PF08125">
    <property type="entry name" value="Mannitol_dh_C"/>
    <property type="match status" value="1"/>
</dbReference>
<evidence type="ECO:0000256" key="1">
    <source>
        <dbReference type="ARBA" id="ARBA00023002"/>
    </source>
</evidence>
<comment type="caution">
    <text evidence="4">The sequence shown here is derived from an EMBL/GenBank/DDBJ whole genome shotgun (WGS) entry which is preliminary data.</text>
</comment>
<evidence type="ECO:0000313" key="5">
    <source>
        <dbReference type="Proteomes" id="UP000721844"/>
    </source>
</evidence>
<dbReference type="Gene3D" id="1.10.1040.10">
    <property type="entry name" value="N-(1-d-carboxylethyl)-l-norvaline Dehydrogenase, domain 2"/>
    <property type="match status" value="1"/>
</dbReference>
<dbReference type="GO" id="GO:0016616">
    <property type="term" value="F:oxidoreductase activity, acting on the CH-OH group of donors, NAD or NADP as acceptor"/>
    <property type="evidence" value="ECO:0007669"/>
    <property type="project" value="TreeGrafter"/>
</dbReference>
<feature type="domain" description="Mannitol dehydrogenase C-terminal" evidence="3">
    <location>
        <begin position="286"/>
        <end position="475"/>
    </location>
</feature>
<dbReference type="InterPro" id="IPR000669">
    <property type="entry name" value="Mannitol_DH"/>
</dbReference>
<evidence type="ECO:0000259" key="2">
    <source>
        <dbReference type="Pfam" id="PF01232"/>
    </source>
</evidence>
<protein>
    <submittedName>
        <fullName evidence="4">Mannitol dehydrogenase family protein</fullName>
    </submittedName>
</protein>
<dbReference type="InterPro" id="IPR013131">
    <property type="entry name" value="Mannitol_DH_N"/>
</dbReference>
<evidence type="ECO:0000313" key="4">
    <source>
        <dbReference type="EMBL" id="MCB8881309.1"/>
    </source>
</evidence>